<evidence type="ECO:0000256" key="1">
    <source>
        <dbReference type="ARBA" id="ARBA00004141"/>
    </source>
</evidence>
<dbReference type="PANTHER" id="PTHR31462:SF5">
    <property type="entry name" value="ENDOSOMAL_LYSOSOMAL PROTON CHANNEL TMEM175"/>
    <property type="match status" value="1"/>
</dbReference>
<keyword evidence="11" id="KW-0407">Ion channel</keyword>
<comment type="similarity">
    <text evidence="2">Belongs to the TMEM175 family.</text>
</comment>
<keyword evidence="7" id="KW-0630">Potassium</keyword>
<dbReference type="PANTHER" id="PTHR31462">
    <property type="entry name" value="ENDOSOMAL/LYSOSOMAL POTASSIUM CHANNEL TMEM175"/>
    <property type="match status" value="1"/>
</dbReference>
<evidence type="ECO:0000313" key="14">
    <source>
        <dbReference type="EMBL" id="GMA91512.1"/>
    </source>
</evidence>
<protein>
    <recommendedName>
        <fullName evidence="16">DUF1211 domain-containing protein</fullName>
    </recommendedName>
</protein>
<dbReference type="RefSeq" id="WP_284299897.1">
    <property type="nucleotide sequence ID" value="NZ_BSVA01000001.1"/>
</dbReference>
<comment type="catalytic activity">
    <reaction evidence="12">
        <text>K(+)(in) = K(+)(out)</text>
        <dbReference type="Rhea" id="RHEA:29463"/>
        <dbReference type="ChEBI" id="CHEBI:29103"/>
    </reaction>
</comment>
<keyword evidence="4" id="KW-0633">Potassium transport</keyword>
<dbReference type="Proteomes" id="UP001157069">
    <property type="component" value="Unassembled WGS sequence"/>
</dbReference>
<evidence type="ECO:0000256" key="8">
    <source>
        <dbReference type="ARBA" id="ARBA00022989"/>
    </source>
</evidence>
<evidence type="ECO:0000313" key="15">
    <source>
        <dbReference type="Proteomes" id="UP001157069"/>
    </source>
</evidence>
<evidence type="ECO:0000256" key="2">
    <source>
        <dbReference type="ARBA" id="ARBA00006920"/>
    </source>
</evidence>
<gene>
    <name evidence="14" type="ORF">GCM10025869_20410</name>
</gene>
<evidence type="ECO:0000256" key="12">
    <source>
        <dbReference type="ARBA" id="ARBA00034430"/>
    </source>
</evidence>
<dbReference type="EMBL" id="BSVA01000001">
    <property type="protein sequence ID" value="GMA91512.1"/>
    <property type="molecule type" value="Genomic_DNA"/>
</dbReference>
<evidence type="ECO:0000256" key="3">
    <source>
        <dbReference type="ARBA" id="ARBA00022448"/>
    </source>
</evidence>
<feature type="transmembrane region" description="Helical" evidence="13">
    <location>
        <begin position="187"/>
        <end position="206"/>
    </location>
</feature>
<evidence type="ECO:0000256" key="4">
    <source>
        <dbReference type="ARBA" id="ARBA00022538"/>
    </source>
</evidence>
<evidence type="ECO:0000256" key="13">
    <source>
        <dbReference type="SAM" id="Phobius"/>
    </source>
</evidence>
<keyword evidence="6" id="KW-0631">Potassium channel</keyword>
<evidence type="ECO:0008006" key="16">
    <source>
        <dbReference type="Google" id="ProtNLM"/>
    </source>
</evidence>
<keyword evidence="5 13" id="KW-0812">Transmembrane</keyword>
<keyword evidence="9" id="KW-0406">Ion transport</keyword>
<feature type="transmembrane region" description="Helical" evidence="13">
    <location>
        <begin position="62"/>
        <end position="86"/>
    </location>
</feature>
<comment type="caution">
    <text evidence="14">The sequence shown here is derived from an EMBL/GenBank/DDBJ whole genome shotgun (WGS) entry which is preliminary data.</text>
</comment>
<sequence>MAATEEAETRGLFGAERASAFIDAVVAIAMTLLILPLMESVSDIGDAGGTTLHWLAEHEQQLVSFVLSFVIIAMFWMFHHRLFVLVEAITSRLMWLLVGWLLTIVWLPVATAITGAMDEGDDLAKIVYVGSMIATAFFSLAIRLYLRRHPQLHRNAATALTAGIAADLSTVLLFAIALTVALLVPAIGYYALFLMLLTPLVQKLLLRLGRRSG</sequence>
<keyword evidence="3" id="KW-0813">Transport</keyword>
<feature type="transmembrane region" description="Helical" evidence="13">
    <location>
        <begin position="20"/>
        <end position="38"/>
    </location>
</feature>
<comment type="subcellular location">
    <subcellularLocation>
        <location evidence="1">Membrane</location>
        <topology evidence="1">Multi-pass membrane protein</topology>
    </subcellularLocation>
</comment>
<keyword evidence="10 13" id="KW-0472">Membrane</keyword>
<evidence type="ECO:0000256" key="7">
    <source>
        <dbReference type="ARBA" id="ARBA00022958"/>
    </source>
</evidence>
<evidence type="ECO:0000256" key="6">
    <source>
        <dbReference type="ARBA" id="ARBA00022826"/>
    </source>
</evidence>
<accession>A0ABQ6JTA9</accession>
<dbReference type="InterPro" id="IPR010617">
    <property type="entry name" value="TMEM175-like"/>
</dbReference>
<feature type="transmembrane region" description="Helical" evidence="13">
    <location>
        <begin position="93"/>
        <end position="114"/>
    </location>
</feature>
<evidence type="ECO:0000256" key="11">
    <source>
        <dbReference type="ARBA" id="ARBA00023303"/>
    </source>
</evidence>
<organism evidence="14 15">
    <name type="scientific">Homoserinibacter gongjuensis</name>
    <dbReference type="NCBI Taxonomy" id="1162968"/>
    <lineage>
        <taxon>Bacteria</taxon>
        <taxon>Bacillati</taxon>
        <taxon>Actinomycetota</taxon>
        <taxon>Actinomycetes</taxon>
        <taxon>Micrococcales</taxon>
        <taxon>Microbacteriaceae</taxon>
        <taxon>Homoserinibacter</taxon>
    </lineage>
</organism>
<evidence type="ECO:0000256" key="9">
    <source>
        <dbReference type="ARBA" id="ARBA00023065"/>
    </source>
</evidence>
<dbReference type="Pfam" id="PF06736">
    <property type="entry name" value="TMEM175"/>
    <property type="match status" value="1"/>
</dbReference>
<reference evidence="15" key="1">
    <citation type="journal article" date="2019" name="Int. J. Syst. Evol. Microbiol.">
        <title>The Global Catalogue of Microorganisms (GCM) 10K type strain sequencing project: providing services to taxonomists for standard genome sequencing and annotation.</title>
        <authorList>
            <consortium name="The Broad Institute Genomics Platform"/>
            <consortium name="The Broad Institute Genome Sequencing Center for Infectious Disease"/>
            <person name="Wu L."/>
            <person name="Ma J."/>
        </authorList>
    </citation>
    <scope>NUCLEOTIDE SEQUENCE [LARGE SCALE GENOMIC DNA]</scope>
    <source>
        <strain evidence="15">NBRC 108755</strain>
    </source>
</reference>
<proteinExistence type="inferred from homology"/>
<evidence type="ECO:0000256" key="5">
    <source>
        <dbReference type="ARBA" id="ARBA00022692"/>
    </source>
</evidence>
<keyword evidence="8 13" id="KW-1133">Transmembrane helix</keyword>
<name>A0ABQ6JTA9_9MICO</name>
<keyword evidence="15" id="KW-1185">Reference proteome</keyword>
<evidence type="ECO:0000256" key="10">
    <source>
        <dbReference type="ARBA" id="ARBA00023136"/>
    </source>
</evidence>
<feature type="transmembrane region" description="Helical" evidence="13">
    <location>
        <begin position="126"/>
        <end position="146"/>
    </location>
</feature>
<feature type="transmembrane region" description="Helical" evidence="13">
    <location>
        <begin position="158"/>
        <end position="181"/>
    </location>
</feature>